<dbReference type="InterPro" id="IPR014756">
    <property type="entry name" value="Ig_E-set"/>
</dbReference>
<reference evidence="2" key="1">
    <citation type="submission" date="2011-04" db="EMBL/GenBank/DDBJ databases">
        <title>The complete genome of Treponema brennaborense DSM 12168.</title>
        <authorList>
            <person name="Lucas S."/>
            <person name="Han J."/>
            <person name="Lapidus A."/>
            <person name="Bruce D."/>
            <person name="Goodwin L."/>
            <person name="Pitluck S."/>
            <person name="Peters L."/>
            <person name="Kyrpides N."/>
            <person name="Mavromatis K."/>
            <person name="Ivanova N."/>
            <person name="Mikhailova N."/>
            <person name="Pagani I."/>
            <person name="Teshima H."/>
            <person name="Detter J.C."/>
            <person name="Tapia R."/>
            <person name="Han C."/>
            <person name="Land M."/>
            <person name="Hauser L."/>
            <person name="Markowitz V."/>
            <person name="Cheng J.-F."/>
            <person name="Hugenholtz P."/>
            <person name="Woyke T."/>
            <person name="Wu D."/>
            <person name="Gronow S."/>
            <person name="Wellnitz S."/>
            <person name="Brambilla E."/>
            <person name="Klenk H.-P."/>
            <person name="Eisen J.A."/>
        </authorList>
    </citation>
    <scope>NUCLEOTIDE SEQUENCE [LARGE SCALE GENOMIC DNA]</scope>
    <source>
        <strain evidence="2">DSM 12168 / CIP 105900 / DD5/3</strain>
    </source>
</reference>
<dbReference type="EMBL" id="CP002696">
    <property type="protein sequence ID" value="AEE15828.1"/>
    <property type="molecule type" value="Genomic_DNA"/>
</dbReference>
<dbReference type="InterPro" id="IPR013783">
    <property type="entry name" value="Ig-like_fold"/>
</dbReference>
<dbReference type="STRING" id="906968.Trebr_0381"/>
<dbReference type="Pfam" id="PF17957">
    <property type="entry name" value="Big_7"/>
    <property type="match status" value="3"/>
</dbReference>
<proteinExistence type="predicted"/>
<dbReference type="KEGG" id="tbe:Trebr_0381"/>
<dbReference type="Proteomes" id="UP000006546">
    <property type="component" value="Chromosome"/>
</dbReference>
<dbReference type="Gene3D" id="2.60.40.650">
    <property type="match status" value="1"/>
</dbReference>
<dbReference type="HOGENOM" id="CLU_001329_0_0_12"/>
<accession>F4LNH4</accession>
<name>F4LNH4_TREBD</name>
<protein>
    <submittedName>
        <fullName evidence="1">BNR domain-containing protein</fullName>
    </submittedName>
</protein>
<sequence length="1756" mass="187108">MKKGFGMQKRLIWILVGTAVLQAALFAGGKKDITEQQAESLESWQETFDISGKKSGKYNIVVTAEDKGGNVQTAGPFNITIDPASDLPVAGITNPVSEMRVSGNLNIVGTCVDDDAVDHIMLILDGDTEHPVRAAGADFWSYYLETAALADGAHTVLAYGVDVNGVEGNPVSVTWHLDRRQPVTVVENYGQGPLVSGKVTLTGRVSDGNGIKSFAYSTDGGSSFVPVKLSENKKTGECTFSVPVDTVKMNDGAAVVWFRAEDKHGSENLSSFLFFVDNTKPDVRILYPLPGEPVNGIFAAAGSASDTIGIQSLTWEFDGKTGSFDLIAGNPYWTCEFDVRGYTKKSAELVVTAKDTAGNTTVKKTSVSIDNRLDRPVVNVSYPEPGSVVSGAADSLFIRGAAYDDDGVAGVYYRVDGGAEWNVPSDGAFYADFSAMLESRTALPAGKHSVSVYAVDVHGVKGEPQVIPFVSQGAEPAFSAPVVAFGKAETQPYSFGMEIHPEAAAVFKTAVSAECGIAAAQWTVNGEAAGSAALKTPAKSVPIEIPLNSDLPWGVVRLSATAEDAYGRIVSREWLVYVTNLSKLPPLPAEFAADVSDTAAVSETVSAAAVRFDSVSGEPYSTGMAVELPAAASKSSGKVLCVSVSSAEPVSSVTYTIAAAALTGSAESSAVYGGTGTQTGRAALRKTADPTVFEADVPLQNLPAGWHSITVSAAGKTGTLASAAALVGVVRSKDASAVQDDGEMYWSRVQDDRVSGFFNITPPFTAYLEESPRAAAPHVSVETDGKTVTVTADGDGSYKNILIRADDASGTAHLAPPIDIEPNAEAPLLALETPENGAWVRQELSVRGTASDAHGIRSVEISLDGGASWQPAEIQLADSGTQVGTQPAGSGAQPGSAGFSAVVPLAALPDGLISLDVRVTDSLGRTAIVRRAVCKDTEAPAVRVITPAFGDVVNGETRMVFQVTDNGRTVSAQYVPPLTETDPAVSALPLELTALPSVFTGTAAAPLGDTMAFEFTDAAGNVQKISLWEFEIDAVSDMPRTEIHLPQEGAVLTSDFVVSGVIYDDDGESRISYKIDDGEYVHPETYGTSFAINVPIGPLGDNEHTVSIYAEDIHGVRGEEVTRTFRISLAEPQGAVTSPLLSETVNGSVKLTGTASDANGIAGVQISVDNGNSFNDVSGTENWEYEFDTRVIQDGTHVVFLRVFDSYGISALYTSLVNIDNTAPELSLELPADDSSTSGMLFFSGQTTDNIKLEKLYITIRPLGENAAPLPPHLAYIDLVPDNIISHAVDISALPDGFYNIELTGADAGGNTRRISRNIKLDKNYQATKVDVLYPLNGEHVQGVFNVYGTAVSESPVEKLLLYVDDAFVGETTLSATGYFKFELTPELVTAGVHSLSVRALSASTLLVESNAQRISYEPSGPWISIDNFTMCDFAVDRPYLEGRAGYVFTEQDLLLARAKDSAKSEKRKIADKSVAKVELSFDNGKTFTVVGTGGLWRYRIENEDMREGYHFLLARATMKNGETAVTRSIIRIDKTRPSIKLISPGAGGSFNDELVFSGLASDDVALKSVTFALRSGDKSAYEVPAFIQGLYFDWHFWGATLYDVGVGLTFFDDNVKLQAQFGQFTQLQRELFDKSGNDMRYGGNVFGVKLLANVAYVPFRYFFGPSWDWLSAGFAVGANFSMFTETQSAKPQILSAVLAQIEFPRVTLQNQKMFRTFSLYTEMQVWFLPTDVQTGGADISSIIPQISGGVRVNVF</sequence>
<dbReference type="Gene3D" id="2.60.40.10">
    <property type="entry name" value="Immunoglobulins"/>
    <property type="match status" value="2"/>
</dbReference>
<organism evidence="1 2">
    <name type="scientific">Treponema brennaborense (strain DSM 12168 / CIP 105900 / DD5/3)</name>
    <dbReference type="NCBI Taxonomy" id="906968"/>
    <lineage>
        <taxon>Bacteria</taxon>
        <taxon>Pseudomonadati</taxon>
        <taxon>Spirochaetota</taxon>
        <taxon>Spirochaetia</taxon>
        <taxon>Spirochaetales</taxon>
        <taxon>Treponemataceae</taxon>
        <taxon>Treponema</taxon>
    </lineage>
</organism>
<evidence type="ECO:0000313" key="2">
    <source>
        <dbReference type="Proteomes" id="UP000006546"/>
    </source>
</evidence>
<dbReference type="eggNOG" id="COG3291">
    <property type="taxonomic scope" value="Bacteria"/>
</dbReference>
<evidence type="ECO:0000313" key="1">
    <source>
        <dbReference type="EMBL" id="AEE15828.1"/>
    </source>
</evidence>
<gene>
    <name evidence="1" type="ordered locus">Trebr_0381</name>
</gene>
<keyword evidence="2" id="KW-1185">Reference proteome</keyword>
<dbReference type="SUPFAM" id="SSF81296">
    <property type="entry name" value="E set domains"/>
    <property type="match status" value="1"/>
</dbReference>